<dbReference type="EC" id="2.7.13.3" evidence="14"/>
<evidence type="ECO:0000256" key="10">
    <source>
        <dbReference type="ARBA" id="ARBA00023012"/>
    </source>
</evidence>
<dbReference type="PROSITE" id="PS50885">
    <property type="entry name" value="HAMP"/>
    <property type="match status" value="1"/>
</dbReference>
<dbReference type="Gene3D" id="3.30.565.10">
    <property type="entry name" value="Histidine kinase-like ATPase, C-terminal domain"/>
    <property type="match status" value="1"/>
</dbReference>
<dbReference type="Gene3D" id="6.10.340.10">
    <property type="match status" value="1"/>
</dbReference>
<evidence type="ECO:0000313" key="14">
    <source>
        <dbReference type="EMBL" id="OVE98361.1"/>
    </source>
</evidence>
<evidence type="ECO:0000256" key="5">
    <source>
        <dbReference type="ARBA" id="ARBA00022692"/>
    </source>
</evidence>
<accession>A0A202FD02</accession>
<comment type="subcellular location">
    <subcellularLocation>
        <location evidence="1">Cell membrane</location>
        <topology evidence="1">Multi-pass membrane protein</topology>
    </subcellularLocation>
</comment>
<dbReference type="Pfam" id="PF00672">
    <property type="entry name" value="HAMP"/>
    <property type="match status" value="1"/>
</dbReference>
<evidence type="ECO:0000256" key="2">
    <source>
        <dbReference type="ARBA" id="ARBA00022475"/>
    </source>
</evidence>
<evidence type="ECO:0000256" key="7">
    <source>
        <dbReference type="ARBA" id="ARBA00022777"/>
    </source>
</evidence>
<keyword evidence="7 14" id="KW-0418">Kinase</keyword>
<dbReference type="GO" id="GO:0005524">
    <property type="term" value="F:ATP binding"/>
    <property type="evidence" value="ECO:0007669"/>
    <property type="project" value="UniProtKB-KW"/>
</dbReference>
<dbReference type="Pfam" id="PF06580">
    <property type="entry name" value="His_kinase"/>
    <property type="match status" value="1"/>
</dbReference>
<evidence type="ECO:0000256" key="12">
    <source>
        <dbReference type="SAM" id="Phobius"/>
    </source>
</evidence>
<evidence type="ECO:0000313" key="15">
    <source>
        <dbReference type="Proteomes" id="UP000196232"/>
    </source>
</evidence>
<dbReference type="SMART" id="SM00304">
    <property type="entry name" value="HAMP"/>
    <property type="match status" value="1"/>
</dbReference>
<name>A0A202FD02_9LACO</name>
<dbReference type="InterPro" id="IPR003660">
    <property type="entry name" value="HAMP_dom"/>
</dbReference>
<evidence type="ECO:0000256" key="9">
    <source>
        <dbReference type="ARBA" id="ARBA00022989"/>
    </source>
</evidence>
<dbReference type="InterPro" id="IPR036890">
    <property type="entry name" value="HATPase_C_sf"/>
</dbReference>
<dbReference type="InterPro" id="IPR010559">
    <property type="entry name" value="Sig_transdc_His_kin_internal"/>
</dbReference>
<dbReference type="GO" id="GO:0005886">
    <property type="term" value="C:plasma membrane"/>
    <property type="evidence" value="ECO:0007669"/>
    <property type="project" value="UniProtKB-SubCell"/>
</dbReference>
<keyword evidence="8" id="KW-0067">ATP-binding</keyword>
<keyword evidence="4 14" id="KW-0808">Transferase</keyword>
<dbReference type="CDD" id="cd06225">
    <property type="entry name" value="HAMP"/>
    <property type="match status" value="1"/>
</dbReference>
<proteinExistence type="predicted"/>
<dbReference type="PANTHER" id="PTHR34220">
    <property type="entry name" value="SENSOR HISTIDINE KINASE YPDA"/>
    <property type="match status" value="1"/>
</dbReference>
<feature type="domain" description="HAMP" evidence="13">
    <location>
        <begin position="282"/>
        <end position="329"/>
    </location>
</feature>
<evidence type="ECO:0000256" key="6">
    <source>
        <dbReference type="ARBA" id="ARBA00022741"/>
    </source>
</evidence>
<feature type="transmembrane region" description="Helical" evidence="12">
    <location>
        <begin position="249"/>
        <end position="275"/>
    </location>
</feature>
<dbReference type="PANTHER" id="PTHR34220:SF11">
    <property type="entry name" value="SENSOR PROTEIN KINASE HPTS"/>
    <property type="match status" value="1"/>
</dbReference>
<organism evidence="14 15">
    <name type="scientific">Companilactobacillus bobalius</name>
    <dbReference type="NCBI Taxonomy" id="2801451"/>
    <lineage>
        <taxon>Bacteria</taxon>
        <taxon>Bacillati</taxon>
        <taxon>Bacillota</taxon>
        <taxon>Bacilli</taxon>
        <taxon>Lactobacillales</taxon>
        <taxon>Lactobacillaceae</taxon>
        <taxon>Companilactobacillus</taxon>
    </lineage>
</organism>
<keyword evidence="2" id="KW-1003">Cell membrane</keyword>
<dbReference type="EMBL" id="MYFM01000003">
    <property type="protein sequence ID" value="OVE98361.1"/>
    <property type="molecule type" value="Genomic_DNA"/>
</dbReference>
<keyword evidence="3" id="KW-0597">Phosphoprotein</keyword>
<evidence type="ECO:0000256" key="8">
    <source>
        <dbReference type="ARBA" id="ARBA00022840"/>
    </source>
</evidence>
<gene>
    <name evidence="14" type="primary">yesM</name>
    <name evidence="14" type="ORF">LKACC16343_01248</name>
</gene>
<sequence length="547" mass="62602">MITITLFAVIMSIFKIRDIFQDTNQTIESGVNRTSYIVGVEQAEANQLARNLIQTPSKVKNLQKFFQLDSADYLTYSQQHSNKDDFYYLPNQLSEFMQNNDSNRITLNLNQENKAIEVTLRNPGGKRIDSKKLVSKGLYYGIPLINDATFQSFGSIIINYSSKVLDNSLNYSPNSQDMQVFVISDVGRIRYTYNSELSKDALRTLTQDPNQNNILLNVLEKKYFVKSQKNGNGDLIISVVPKIIVYQKIAFNILLFLMGAILIDAFLWWSLRYIFHNYTIHLKSMTDALDAISNGDLKTRVPVPEQEGELNTLATGINDMLNAIDQYVLQIYQLQLEQKDANMKALQSQINPHFLYNTLEYIRMYALNEGEKELANVVFSFASLLRNNISQESTVTLAKEFEFAEKYIYLYQMRFPDQIGYQLNLDEKLKIMKVPKFIIQPLIENYFKHGIDLERFDNAVHIRADKVGEQVEISVADNGTPLTGEQLKSINDKLASQEVKPISGDRSIGLMNVKARMTGAFGSNFKMFIMNNQFKGVTVKMQIFLGE</sequence>
<keyword evidence="9 12" id="KW-1133">Transmembrane helix</keyword>
<comment type="caution">
    <text evidence="14">The sequence shown here is derived from an EMBL/GenBank/DDBJ whole genome shotgun (WGS) entry which is preliminary data.</text>
</comment>
<dbReference type="SUPFAM" id="SSF55874">
    <property type="entry name" value="ATPase domain of HSP90 chaperone/DNA topoisomerase II/histidine kinase"/>
    <property type="match status" value="1"/>
</dbReference>
<evidence type="ECO:0000256" key="4">
    <source>
        <dbReference type="ARBA" id="ARBA00022679"/>
    </source>
</evidence>
<dbReference type="GO" id="GO:0000155">
    <property type="term" value="F:phosphorelay sensor kinase activity"/>
    <property type="evidence" value="ECO:0007669"/>
    <property type="project" value="InterPro"/>
</dbReference>
<keyword evidence="10" id="KW-0902">Two-component regulatory system</keyword>
<dbReference type="InterPro" id="IPR050640">
    <property type="entry name" value="Bact_2-comp_sensor_kinase"/>
</dbReference>
<evidence type="ECO:0000259" key="13">
    <source>
        <dbReference type="PROSITE" id="PS50885"/>
    </source>
</evidence>
<reference evidence="14 15" key="1">
    <citation type="submission" date="2017-03" db="EMBL/GenBank/DDBJ databases">
        <title>Genome sequence of Lactobacillus bobalius KACC 16343.</title>
        <authorList>
            <person name="Chun J."/>
        </authorList>
    </citation>
    <scope>NUCLEOTIDE SEQUENCE [LARGE SCALE GENOMIC DNA]</scope>
    <source>
        <strain evidence="14 15">KACC 16343</strain>
    </source>
</reference>
<keyword evidence="6" id="KW-0547">Nucleotide-binding</keyword>
<dbReference type="Proteomes" id="UP000196232">
    <property type="component" value="Unassembled WGS sequence"/>
</dbReference>
<dbReference type="SUPFAM" id="SSF158472">
    <property type="entry name" value="HAMP domain-like"/>
    <property type="match status" value="1"/>
</dbReference>
<keyword evidence="5 12" id="KW-0812">Transmembrane</keyword>
<evidence type="ECO:0000256" key="1">
    <source>
        <dbReference type="ARBA" id="ARBA00004651"/>
    </source>
</evidence>
<evidence type="ECO:0000256" key="11">
    <source>
        <dbReference type="ARBA" id="ARBA00023136"/>
    </source>
</evidence>
<keyword evidence="11 12" id="KW-0472">Membrane</keyword>
<protein>
    <submittedName>
        <fullName evidence="14">Histidine kinase</fullName>
        <ecNumber evidence="14">2.7.13.3</ecNumber>
    </submittedName>
</protein>
<dbReference type="AlphaFoldDB" id="A0A202FD02"/>
<evidence type="ECO:0000256" key="3">
    <source>
        <dbReference type="ARBA" id="ARBA00022553"/>
    </source>
</evidence>